<name>A0A5C4TL60_FRUSA</name>
<dbReference type="RefSeq" id="WP_014082035.1">
    <property type="nucleotide sequence ID" value="NZ_CAUOSB010000001.1"/>
</dbReference>
<dbReference type="OMA" id="KLINKWR"/>
<protein>
    <submittedName>
        <fullName evidence="1">Riboflavin biosynthesis protein RibT</fullName>
    </submittedName>
</protein>
<dbReference type="Proteomes" id="UP000313312">
    <property type="component" value="Unassembled WGS sequence"/>
</dbReference>
<evidence type="ECO:0000313" key="1">
    <source>
        <dbReference type="EMBL" id="TNK90873.1"/>
    </source>
</evidence>
<accession>A0A5C4TL60</accession>
<dbReference type="AlphaFoldDB" id="A0A5C4TL60"/>
<evidence type="ECO:0000313" key="2">
    <source>
        <dbReference type="Proteomes" id="UP000313312"/>
    </source>
</evidence>
<gene>
    <name evidence="1" type="ORF">DID87_01870</name>
</gene>
<organism evidence="1 2">
    <name type="scientific">Fructilactobacillus sanfranciscensis</name>
    <name type="common">Lactobacillus sanfranciscensis</name>
    <dbReference type="NCBI Taxonomy" id="1625"/>
    <lineage>
        <taxon>Bacteria</taxon>
        <taxon>Bacillati</taxon>
        <taxon>Bacillota</taxon>
        <taxon>Bacilli</taxon>
        <taxon>Lactobacillales</taxon>
        <taxon>Lactobacillaceae</taxon>
        <taxon>Fructilactobacillus</taxon>
    </lineage>
</organism>
<dbReference type="EMBL" id="QFCR01000003">
    <property type="protein sequence ID" value="TNK90873.1"/>
    <property type="molecule type" value="Genomic_DNA"/>
</dbReference>
<comment type="caution">
    <text evidence="1">The sequence shown here is derived from an EMBL/GenBank/DDBJ whole genome shotgun (WGS) entry which is preliminary data.</text>
</comment>
<proteinExistence type="predicted"/>
<reference evidence="1 2" key="1">
    <citation type="submission" date="2018-05" db="EMBL/GenBank/DDBJ databases">
        <title>Lactobacillus sanfranciscensis Ah4 draft denome sequence.</title>
        <authorList>
            <person name="Zhang G."/>
        </authorList>
    </citation>
    <scope>NUCLEOTIDE SEQUENCE [LARGE SCALE GENOMIC DNA]</scope>
    <source>
        <strain evidence="1 2">Ah4</strain>
    </source>
</reference>
<sequence length="120" mass="14536">MLYRYQKEYEKIVLGILSLSQERSNLEYLKQEIDWYCASDNRNLFIWKDQFNNWAGVIGVETKYDFILLRRITLTPDVNTMFNIFHVLDNLQKIYPDKQIVGTLKNKLIIAKWERNNEQR</sequence>
<dbReference type="GeneID" id="93160647"/>